<dbReference type="InterPro" id="IPR054722">
    <property type="entry name" value="PolX-like_BBD"/>
</dbReference>
<protein>
    <recommendedName>
        <fullName evidence="2">Retrovirus-related Pol polyprotein from transposon TNT 1-94-like beta-barrel domain-containing protein</fullName>
    </recommendedName>
</protein>
<dbReference type="Pfam" id="PF22936">
    <property type="entry name" value="Pol_BBD"/>
    <property type="match status" value="1"/>
</dbReference>
<dbReference type="EMBL" id="NBSK02000004">
    <property type="protein sequence ID" value="KAJ0212151.1"/>
    <property type="molecule type" value="Genomic_DNA"/>
</dbReference>
<keyword evidence="4" id="KW-1185">Reference proteome</keyword>
<reference evidence="3 4" key="1">
    <citation type="journal article" date="2017" name="Nat. Commun.">
        <title>Genome assembly with in vitro proximity ligation data and whole-genome triplication in lettuce.</title>
        <authorList>
            <person name="Reyes-Chin-Wo S."/>
            <person name="Wang Z."/>
            <person name="Yang X."/>
            <person name="Kozik A."/>
            <person name="Arikit S."/>
            <person name="Song C."/>
            <person name="Xia L."/>
            <person name="Froenicke L."/>
            <person name="Lavelle D.O."/>
            <person name="Truco M.J."/>
            <person name="Xia R."/>
            <person name="Zhu S."/>
            <person name="Xu C."/>
            <person name="Xu H."/>
            <person name="Xu X."/>
            <person name="Cox K."/>
            <person name="Korf I."/>
            <person name="Meyers B.C."/>
            <person name="Michelmore R.W."/>
        </authorList>
    </citation>
    <scope>NUCLEOTIDE SEQUENCE [LARGE SCALE GENOMIC DNA]</scope>
    <source>
        <strain evidence="4">cv. Salinas</strain>
        <tissue evidence="3">Seedlings</tissue>
    </source>
</reference>
<dbReference type="GO" id="GO:0008233">
    <property type="term" value="F:peptidase activity"/>
    <property type="evidence" value="ECO:0007669"/>
    <property type="project" value="UniProtKB-KW"/>
</dbReference>
<dbReference type="GO" id="GO:0006508">
    <property type="term" value="P:proteolysis"/>
    <property type="evidence" value="ECO:0007669"/>
    <property type="project" value="UniProtKB-KW"/>
</dbReference>
<dbReference type="PANTHER" id="PTHR42648">
    <property type="entry name" value="TRANSPOSASE, PUTATIVE-RELATED"/>
    <property type="match status" value="1"/>
</dbReference>
<feature type="domain" description="Retrovirus-related Pol polyprotein from transposon TNT 1-94-like beta-barrel" evidence="2">
    <location>
        <begin position="56"/>
        <end position="132"/>
    </location>
</feature>
<organism evidence="3 4">
    <name type="scientific">Lactuca sativa</name>
    <name type="common">Garden lettuce</name>
    <dbReference type="NCBI Taxonomy" id="4236"/>
    <lineage>
        <taxon>Eukaryota</taxon>
        <taxon>Viridiplantae</taxon>
        <taxon>Streptophyta</taxon>
        <taxon>Embryophyta</taxon>
        <taxon>Tracheophyta</taxon>
        <taxon>Spermatophyta</taxon>
        <taxon>Magnoliopsida</taxon>
        <taxon>eudicotyledons</taxon>
        <taxon>Gunneridae</taxon>
        <taxon>Pentapetalae</taxon>
        <taxon>asterids</taxon>
        <taxon>campanulids</taxon>
        <taxon>Asterales</taxon>
        <taxon>Asteraceae</taxon>
        <taxon>Cichorioideae</taxon>
        <taxon>Cichorieae</taxon>
        <taxon>Lactucinae</taxon>
        <taxon>Lactuca</taxon>
    </lineage>
</organism>
<dbReference type="InterPro" id="IPR039537">
    <property type="entry name" value="Retrotran_Ty1/copia-like"/>
</dbReference>
<accession>A0A9R1XGJ7</accession>
<evidence type="ECO:0000259" key="2">
    <source>
        <dbReference type="Pfam" id="PF22936"/>
    </source>
</evidence>
<dbReference type="AlphaFoldDB" id="A0A9R1XGJ7"/>
<evidence type="ECO:0000313" key="3">
    <source>
        <dbReference type="EMBL" id="KAJ0212151.1"/>
    </source>
</evidence>
<evidence type="ECO:0000256" key="1">
    <source>
        <dbReference type="ARBA" id="ARBA00022670"/>
    </source>
</evidence>
<proteinExistence type="predicted"/>
<sequence>MASGKRDVDKQIPIDGLINEQFKQFANLFAAKNSQNDDVVQPMANMTSRFSEGNEWVVDSGCTEHITHTLIHFCNNLDTSWLLPVTIPNGDSIHLKGKGTCTLPNETKISDGLYVPNIMCNILLLSRLIRTGSCKQGLYRMNGEKNVRRALATTGEVWHKRLRHASHGKLSQLDFFSSKPNNVICDSCARANFTRLPFPTSSIKSNECFDLLHYDIWGKYRTPSLTRANYFPKIIDDFSRSVWAFLL</sequence>
<name>A0A9R1XGJ7_LACSA</name>
<keyword evidence="1" id="KW-0378">Hydrolase</keyword>
<dbReference type="PANTHER" id="PTHR42648:SF29">
    <property type="entry name" value="RNA-DIRECTED DNA POLYMERASE"/>
    <property type="match status" value="1"/>
</dbReference>
<keyword evidence="1" id="KW-0645">Protease</keyword>
<evidence type="ECO:0000313" key="4">
    <source>
        <dbReference type="Proteomes" id="UP000235145"/>
    </source>
</evidence>
<comment type="caution">
    <text evidence="3">The sequence shown here is derived from an EMBL/GenBank/DDBJ whole genome shotgun (WGS) entry which is preliminary data.</text>
</comment>
<dbReference type="Proteomes" id="UP000235145">
    <property type="component" value="Unassembled WGS sequence"/>
</dbReference>
<gene>
    <name evidence="3" type="ORF">LSAT_V11C400168610</name>
</gene>